<evidence type="ECO:0000313" key="3">
    <source>
        <dbReference type="Proteomes" id="UP001642409"/>
    </source>
</evidence>
<dbReference type="Proteomes" id="UP001642409">
    <property type="component" value="Unassembled WGS sequence"/>
</dbReference>
<dbReference type="AlphaFoldDB" id="A0AA86NR59"/>
<organism evidence="1">
    <name type="scientific">Hexamita inflata</name>
    <dbReference type="NCBI Taxonomy" id="28002"/>
    <lineage>
        <taxon>Eukaryota</taxon>
        <taxon>Metamonada</taxon>
        <taxon>Diplomonadida</taxon>
        <taxon>Hexamitidae</taxon>
        <taxon>Hexamitinae</taxon>
        <taxon>Hexamita</taxon>
    </lineage>
</organism>
<sequence length="104" mass="11966">MFVLKSATTGRLWAEQVTTIKLDPSCSYVCLRFLRGSECNILVGHKTGQQKRETVFNQIDHSIINESAETDGEKTLTRTRTSLTRKLTRRSWSTSRRGLWSRCE</sequence>
<dbReference type="EMBL" id="CATOUU010000279">
    <property type="protein sequence ID" value="CAI9923310.1"/>
    <property type="molecule type" value="Genomic_DNA"/>
</dbReference>
<gene>
    <name evidence="1" type="ORF">HINF_LOCUS10955</name>
    <name evidence="2" type="ORF">HINF_LOCUS6222</name>
</gene>
<comment type="caution">
    <text evidence="1">The sequence shown here is derived from an EMBL/GenBank/DDBJ whole genome shotgun (WGS) entry which is preliminary data.</text>
</comment>
<reference evidence="2 3" key="2">
    <citation type="submission" date="2024-07" db="EMBL/GenBank/DDBJ databases">
        <authorList>
            <person name="Akdeniz Z."/>
        </authorList>
    </citation>
    <scope>NUCLEOTIDE SEQUENCE [LARGE SCALE GENOMIC DNA]</scope>
</reference>
<reference evidence="1" key="1">
    <citation type="submission" date="2023-06" db="EMBL/GenBank/DDBJ databases">
        <authorList>
            <person name="Kurt Z."/>
        </authorList>
    </citation>
    <scope>NUCLEOTIDE SEQUENCE</scope>
</reference>
<proteinExistence type="predicted"/>
<evidence type="ECO:0000313" key="2">
    <source>
        <dbReference type="EMBL" id="CAL5980537.1"/>
    </source>
</evidence>
<keyword evidence="3" id="KW-1185">Reference proteome</keyword>
<name>A0AA86NR59_9EUKA</name>
<evidence type="ECO:0000313" key="1">
    <source>
        <dbReference type="EMBL" id="CAI9923310.1"/>
    </source>
</evidence>
<dbReference type="EMBL" id="CAXDID020000012">
    <property type="protein sequence ID" value="CAL5980537.1"/>
    <property type="molecule type" value="Genomic_DNA"/>
</dbReference>
<protein>
    <submittedName>
        <fullName evidence="2">Hypothetical_protein</fullName>
    </submittedName>
</protein>
<accession>A0AA86NR59</accession>